<dbReference type="PANTHER" id="PTHR39460">
    <property type="entry name" value="EXPRESSED PROTEIN"/>
    <property type="match status" value="1"/>
</dbReference>
<dbReference type="eggNOG" id="ENOG502S3AD">
    <property type="taxonomic scope" value="Eukaryota"/>
</dbReference>
<dbReference type="OrthoDB" id="2564812at2759"/>
<dbReference type="InterPro" id="IPR056146">
    <property type="entry name" value="DUF7729"/>
</dbReference>
<dbReference type="Proteomes" id="UP000077154">
    <property type="component" value="Unassembled WGS sequence"/>
</dbReference>
<feature type="compositionally biased region" description="Low complexity" evidence="1">
    <location>
        <begin position="93"/>
        <end position="110"/>
    </location>
</feature>
<evidence type="ECO:0000259" key="2">
    <source>
        <dbReference type="Pfam" id="PF24855"/>
    </source>
</evidence>
<feature type="domain" description="DUF7729" evidence="2">
    <location>
        <begin position="122"/>
        <end position="325"/>
    </location>
</feature>
<dbReference type="EMBL" id="KV441410">
    <property type="protein sequence ID" value="OAF55211.1"/>
    <property type="molecule type" value="Genomic_DNA"/>
</dbReference>
<dbReference type="GeneID" id="36291241"/>
<evidence type="ECO:0000313" key="3">
    <source>
        <dbReference type="EMBL" id="OAF55211.1"/>
    </source>
</evidence>
<proteinExistence type="predicted"/>
<accession>A0A177A1R1</accession>
<dbReference type="VEuPathDB" id="FungiDB:GMDG_01917"/>
<reference evidence="3" key="1">
    <citation type="submission" date="2016-03" db="EMBL/GenBank/DDBJ databases">
        <title>Updated assembly of Pseudogymnoascus destructans, the fungus causing white-nose syndrome of bats.</title>
        <authorList>
            <person name="Palmer J.M."/>
            <person name="Drees K.P."/>
            <person name="Foster J.T."/>
            <person name="Lindner D.L."/>
        </authorList>
    </citation>
    <scope>NUCLEOTIDE SEQUENCE [LARGE SCALE GENOMIC DNA]</scope>
    <source>
        <strain evidence="3">20631-21</strain>
    </source>
</reference>
<feature type="region of interest" description="Disordered" evidence="1">
    <location>
        <begin position="83"/>
        <end position="117"/>
    </location>
</feature>
<organism evidence="3">
    <name type="scientific">Pseudogymnoascus destructans</name>
    <dbReference type="NCBI Taxonomy" id="655981"/>
    <lineage>
        <taxon>Eukaryota</taxon>
        <taxon>Fungi</taxon>
        <taxon>Dikarya</taxon>
        <taxon>Ascomycota</taxon>
        <taxon>Pezizomycotina</taxon>
        <taxon>Leotiomycetes</taxon>
        <taxon>Thelebolales</taxon>
        <taxon>Thelebolaceae</taxon>
        <taxon>Pseudogymnoascus</taxon>
    </lineage>
</organism>
<dbReference type="Pfam" id="PF24855">
    <property type="entry name" value="DUF7729"/>
    <property type="match status" value="1"/>
</dbReference>
<dbReference type="RefSeq" id="XP_024320512.1">
    <property type="nucleotide sequence ID" value="XM_024471755.1"/>
</dbReference>
<name>A0A177A1R1_9PEZI</name>
<gene>
    <name evidence="3" type="ORF">VC83_08199</name>
</gene>
<dbReference type="PANTHER" id="PTHR39460:SF1">
    <property type="entry name" value="C6 TRANSCRIPTION FACTOR"/>
    <property type="match status" value="1"/>
</dbReference>
<feature type="compositionally biased region" description="Basic and acidic residues" evidence="1">
    <location>
        <begin position="83"/>
        <end position="92"/>
    </location>
</feature>
<sequence>MPTRPALLSMPSPSLLPPRRRHAYLLRSLTSLVLLTVCLTFTLALAARPPTIPDTLVPPADWDLASYSGDLLKRGYVDLELRKEDEKDKDESTATSAPSKSSSTISGTPSVATATPTNTAVELPKPFDSNIGANFASEECAVFIASFLANPEFQACYAVSLLLESSQAFFQTLRSPFLTTAFLDHSCAAPASCAPYLSSLASSLNSTCRLDLSGSNPTATMALTGLLAYPSLRTATCLKSSTGSYCFADAITNSTSDEDAYVYYLGVGNQLPATTSMTCNQCLRDVVGVFGAAAANRTSPVARVYAEGARVVNGVCGKGWVNETVPMALTGAAASPRGFGGVVVAVMVGVMMVVM</sequence>
<evidence type="ECO:0000256" key="1">
    <source>
        <dbReference type="SAM" id="MobiDB-lite"/>
    </source>
</evidence>
<dbReference type="AlphaFoldDB" id="A0A177A1R1"/>
<protein>
    <recommendedName>
        <fullName evidence="2">DUF7729 domain-containing protein</fullName>
    </recommendedName>
</protein>